<evidence type="ECO:0000313" key="2">
    <source>
        <dbReference type="EMBL" id="MFC6081716.1"/>
    </source>
</evidence>
<organism evidence="2 3">
    <name type="scientific">Sphaerisporangium aureirubrum</name>
    <dbReference type="NCBI Taxonomy" id="1544736"/>
    <lineage>
        <taxon>Bacteria</taxon>
        <taxon>Bacillati</taxon>
        <taxon>Actinomycetota</taxon>
        <taxon>Actinomycetes</taxon>
        <taxon>Streptosporangiales</taxon>
        <taxon>Streptosporangiaceae</taxon>
        <taxon>Sphaerisporangium</taxon>
    </lineage>
</organism>
<dbReference type="EMBL" id="JBHSRF010000011">
    <property type="protein sequence ID" value="MFC6081716.1"/>
    <property type="molecule type" value="Genomic_DNA"/>
</dbReference>
<feature type="transmembrane region" description="Helical" evidence="1">
    <location>
        <begin position="113"/>
        <end position="142"/>
    </location>
</feature>
<keyword evidence="3" id="KW-1185">Reference proteome</keyword>
<comment type="caution">
    <text evidence="2">The sequence shown here is derived from an EMBL/GenBank/DDBJ whole genome shotgun (WGS) entry which is preliminary data.</text>
</comment>
<accession>A0ABW1NF28</accession>
<keyword evidence="1" id="KW-0472">Membrane</keyword>
<protein>
    <recommendedName>
        <fullName evidence="4">Phosphoesterase PA-phosphatase</fullName>
    </recommendedName>
</protein>
<keyword evidence="1" id="KW-1133">Transmembrane helix</keyword>
<name>A0ABW1NF28_9ACTN</name>
<feature type="transmembrane region" description="Helical" evidence="1">
    <location>
        <begin position="148"/>
        <end position="167"/>
    </location>
</feature>
<keyword evidence="1" id="KW-0812">Transmembrane</keyword>
<proteinExistence type="predicted"/>
<evidence type="ECO:0008006" key="4">
    <source>
        <dbReference type="Google" id="ProtNLM"/>
    </source>
</evidence>
<dbReference type="RefSeq" id="WP_380750201.1">
    <property type="nucleotide sequence ID" value="NZ_JBHSRF010000011.1"/>
</dbReference>
<dbReference type="Proteomes" id="UP001596137">
    <property type="component" value="Unassembled WGS sequence"/>
</dbReference>
<gene>
    <name evidence="2" type="ORF">ACFP1K_11145</name>
</gene>
<feature type="transmembrane region" description="Helical" evidence="1">
    <location>
        <begin position="80"/>
        <end position="101"/>
    </location>
</feature>
<feature type="transmembrane region" description="Helical" evidence="1">
    <location>
        <begin position="57"/>
        <end position="74"/>
    </location>
</feature>
<evidence type="ECO:0000313" key="3">
    <source>
        <dbReference type="Proteomes" id="UP001596137"/>
    </source>
</evidence>
<evidence type="ECO:0000256" key="1">
    <source>
        <dbReference type="SAM" id="Phobius"/>
    </source>
</evidence>
<feature type="transmembrane region" description="Helical" evidence="1">
    <location>
        <begin position="15"/>
        <end position="37"/>
    </location>
</feature>
<sequence length="172" mass="17356">MPPGVGLLSDGWPGAAWGLLASALCGGVPALVIAVGVRSGRLDSRHIVDRSLRTRPLLVAVAAVVAALVLLAVLGAPPLLIATVGAMLAGLAVAVPVTLWWKISFHAAVTAGTVVVLSHVLPPVPALTTGAVITAVVCWARIRLTHHTWPQVLAGVAAGALPAWLVLSLSGV</sequence>
<reference evidence="3" key="1">
    <citation type="journal article" date="2019" name="Int. J. Syst. Evol. Microbiol.">
        <title>The Global Catalogue of Microorganisms (GCM) 10K type strain sequencing project: providing services to taxonomists for standard genome sequencing and annotation.</title>
        <authorList>
            <consortium name="The Broad Institute Genomics Platform"/>
            <consortium name="The Broad Institute Genome Sequencing Center for Infectious Disease"/>
            <person name="Wu L."/>
            <person name="Ma J."/>
        </authorList>
    </citation>
    <scope>NUCLEOTIDE SEQUENCE [LARGE SCALE GENOMIC DNA]</scope>
    <source>
        <strain evidence="3">JCM 30346</strain>
    </source>
</reference>